<dbReference type="AlphaFoldDB" id="A0A5B0SK84"/>
<proteinExistence type="predicted"/>
<dbReference type="EMBL" id="VDEP01000003">
    <property type="protein sequence ID" value="KAA1138210.1"/>
    <property type="molecule type" value="Genomic_DNA"/>
</dbReference>
<sequence length="54" mass="6494">MRNHQHFDQSSSQVLKIWIVHELITAICIQENPHHPGPHFVQQPYYYPHHLNRA</sequence>
<protein>
    <submittedName>
        <fullName evidence="1">Uncharacterized protein</fullName>
    </submittedName>
</protein>
<evidence type="ECO:0000313" key="2">
    <source>
        <dbReference type="Proteomes" id="UP000325313"/>
    </source>
</evidence>
<comment type="caution">
    <text evidence="1">The sequence shown here is derived from an EMBL/GenBank/DDBJ whole genome shotgun (WGS) entry which is preliminary data.</text>
</comment>
<dbReference type="Proteomes" id="UP000325313">
    <property type="component" value="Unassembled WGS sequence"/>
</dbReference>
<gene>
    <name evidence="1" type="ORF">PGTUg99_018944</name>
</gene>
<organism evidence="1 2">
    <name type="scientific">Puccinia graminis f. sp. tritici</name>
    <dbReference type="NCBI Taxonomy" id="56615"/>
    <lineage>
        <taxon>Eukaryota</taxon>
        <taxon>Fungi</taxon>
        <taxon>Dikarya</taxon>
        <taxon>Basidiomycota</taxon>
        <taxon>Pucciniomycotina</taxon>
        <taxon>Pucciniomycetes</taxon>
        <taxon>Pucciniales</taxon>
        <taxon>Pucciniaceae</taxon>
        <taxon>Puccinia</taxon>
    </lineage>
</organism>
<reference evidence="1 2" key="1">
    <citation type="submission" date="2019-05" db="EMBL/GenBank/DDBJ databases">
        <title>Emergence of the Ug99 lineage of the wheat stem rust pathogen through somatic hybridization.</title>
        <authorList>
            <person name="Li F."/>
            <person name="Upadhyaya N.M."/>
            <person name="Sperschneider J."/>
            <person name="Matny O."/>
            <person name="Nguyen-Phuc H."/>
            <person name="Mago R."/>
            <person name="Raley C."/>
            <person name="Miller M.E."/>
            <person name="Silverstein K.A.T."/>
            <person name="Henningsen E."/>
            <person name="Hirsch C.D."/>
            <person name="Visser B."/>
            <person name="Pretorius Z.A."/>
            <person name="Steffenson B.J."/>
            <person name="Schwessinger B."/>
            <person name="Dodds P.N."/>
            <person name="Figueroa M."/>
        </authorList>
    </citation>
    <scope>NUCLEOTIDE SEQUENCE [LARGE SCALE GENOMIC DNA]</scope>
    <source>
        <strain evidence="1 2">Ug99</strain>
    </source>
</reference>
<name>A0A5B0SK84_PUCGR</name>
<evidence type="ECO:0000313" key="1">
    <source>
        <dbReference type="EMBL" id="KAA1138210.1"/>
    </source>
</evidence>
<accession>A0A5B0SK84</accession>